<dbReference type="PANTHER" id="PTHR10039:SF14">
    <property type="entry name" value="NACHT DOMAIN-CONTAINING PROTEIN"/>
    <property type="match status" value="1"/>
</dbReference>
<dbReference type="Gene3D" id="1.25.40.20">
    <property type="entry name" value="Ankyrin repeat-containing domain"/>
    <property type="match status" value="1"/>
</dbReference>
<dbReference type="EMBL" id="PTQR01000106">
    <property type="protein sequence ID" value="TKX19809.1"/>
    <property type="molecule type" value="Genomic_DNA"/>
</dbReference>
<comment type="caution">
    <text evidence="6">The sequence shown here is derived from an EMBL/GenBank/DDBJ whole genome shotgun (WGS) entry which is preliminary data.</text>
</comment>
<evidence type="ECO:0000259" key="4">
    <source>
        <dbReference type="Pfam" id="PF22939"/>
    </source>
</evidence>
<feature type="compositionally biased region" description="Polar residues" evidence="3">
    <location>
        <begin position="10"/>
        <end position="23"/>
    </location>
</feature>
<dbReference type="SMART" id="SM00248">
    <property type="entry name" value="ANK"/>
    <property type="match status" value="2"/>
</dbReference>
<dbReference type="InterPro" id="IPR027417">
    <property type="entry name" value="P-loop_NTPase"/>
</dbReference>
<feature type="domain" description="GPI inositol-deacylase winged helix" evidence="4">
    <location>
        <begin position="371"/>
        <end position="439"/>
    </location>
</feature>
<accession>A0A4U7APG9</accession>
<feature type="compositionally biased region" description="Low complexity" evidence="3">
    <location>
        <begin position="35"/>
        <end position="51"/>
    </location>
</feature>
<dbReference type="InterPro" id="IPR036770">
    <property type="entry name" value="Ankyrin_rpt-contain_sf"/>
</dbReference>
<dbReference type="Gene3D" id="3.40.50.300">
    <property type="entry name" value="P-loop containing nucleotide triphosphate hydrolases"/>
    <property type="match status" value="1"/>
</dbReference>
<name>A0A4U7APG9_9PEZI</name>
<feature type="repeat" description="ANK" evidence="2">
    <location>
        <begin position="589"/>
        <end position="621"/>
    </location>
</feature>
<dbReference type="InterPro" id="IPR056884">
    <property type="entry name" value="NPHP3-like_N"/>
</dbReference>
<evidence type="ECO:0000313" key="6">
    <source>
        <dbReference type="EMBL" id="TKX19809.1"/>
    </source>
</evidence>
<evidence type="ECO:0000256" key="3">
    <source>
        <dbReference type="SAM" id="MobiDB-lite"/>
    </source>
</evidence>
<dbReference type="PROSITE" id="PS50088">
    <property type="entry name" value="ANK_REPEAT"/>
    <property type="match status" value="1"/>
</dbReference>
<evidence type="ECO:0000256" key="1">
    <source>
        <dbReference type="ARBA" id="ARBA00022737"/>
    </source>
</evidence>
<evidence type="ECO:0000313" key="7">
    <source>
        <dbReference type="Proteomes" id="UP000308133"/>
    </source>
</evidence>
<proteinExistence type="predicted"/>
<dbReference type="Proteomes" id="UP000308133">
    <property type="component" value="Unassembled WGS sequence"/>
</dbReference>
<dbReference type="SUPFAM" id="SSF52540">
    <property type="entry name" value="P-loop containing nucleoside triphosphate hydrolases"/>
    <property type="match status" value="1"/>
</dbReference>
<protein>
    <submittedName>
        <fullName evidence="6">Ankyrin repeat-containing protein 27</fullName>
    </submittedName>
</protein>
<dbReference type="InterPro" id="IPR002110">
    <property type="entry name" value="Ankyrin_rpt"/>
</dbReference>
<evidence type="ECO:0000259" key="5">
    <source>
        <dbReference type="Pfam" id="PF24883"/>
    </source>
</evidence>
<feature type="region of interest" description="Disordered" evidence="3">
    <location>
        <begin position="649"/>
        <end position="671"/>
    </location>
</feature>
<dbReference type="Pfam" id="PF12796">
    <property type="entry name" value="Ank_2"/>
    <property type="match status" value="1"/>
</dbReference>
<dbReference type="PANTHER" id="PTHR10039">
    <property type="entry name" value="AMELOGENIN"/>
    <property type="match status" value="1"/>
</dbReference>
<feature type="domain" description="Nephrocystin 3-like N-terminal" evidence="5">
    <location>
        <begin position="85"/>
        <end position="250"/>
    </location>
</feature>
<reference evidence="6 7" key="1">
    <citation type="submission" date="2018-02" db="EMBL/GenBank/DDBJ databases">
        <title>Draft genome sequences of Elsinoe sp., causing black scab on jojoba.</title>
        <authorList>
            <person name="Stodart B."/>
            <person name="Jeffress S."/>
            <person name="Ash G."/>
            <person name="Arun Chinnappa K."/>
        </authorList>
    </citation>
    <scope>NUCLEOTIDE SEQUENCE [LARGE SCALE GENOMIC DNA]</scope>
    <source>
        <strain evidence="6 7">Hillstone_2</strain>
    </source>
</reference>
<dbReference type="Pfam" id="PF22939">
    <property type="entry name" value="WHD_GPIID"/>
    <property type="match status" value="1"/>
</dbReference>
<dbReference type="Pfam" id="PF24883">
    <property type="entry name" value="NPHP3_N"/>
    <property type="match status" value="1"/>
</dbReference>
<feature type="region of interest" description="Disordered" evidence="3">
    <location>
        <begin position="35"/>
        <end position="54"/>
    </location>
</feature>
<feature type="region of interest" description="Disordered" evidence="3">
    <location>
        <begin position="1"/>
        <end position="23"/>
    </location>
</feature>
<gene>
    <name evidence="6" type="ORF">C1H76_8007</name>
</gene>
<dbReference type="InterPro" id="IPR054471">
    <property type="entry name" value="GPIID_WHD"/>
</dbReference>
<keyword evidence="2" id="KW-0040">ANK repeat</keyword>
<feature type="compositionally biased region" description="Basic and acidic residues" evidence="3">
    <location>
        <begin position="659"/>
        <end position="671"/>
    </location>
</feature>
<sequence length="671" mass="76106">MPSKDAPSGHNISGNTASDGSTSLNGILNNVNINNTTINQDQDSSRSSSVSARERLRRARRNLLSTDPAQDRGNLLVIKGERVRDTCTWIRQSLQYQGWLQGNIRTLWIYGGPGKGKTMLSIFMSEDLENSVTRDDRKTLVIYYFCANDDEKRNTACMVLRAIIWRMVKESDDLLSLVQGVFEDKGVEETLSSKVALWQLLITVLSKATFSRLYLLIDGLDECKDPPSYLESNLRKLTLDETRLQLCIVSQKEPPAHRGYHTILLDRDLSDPTKTNSDAHVKRDLQRFIADRVRGLRCVRDLGEKQVEQLGKDLLLRSEGTFLWAGFAMLELRDKLTYTDVTDALRSLPKDLPSYYNRMLSDIDDAHVSICSQILRLIVVSLRPLTISELINALSIRSGLELTKQITLDRVKSCGSLLELENNHVRLVHSSAKDFLLQTKGISEPPLSQFRMDYEAAHLEMAEDCISVLASSALNDESFDLNEWRDDTRYPGSQTLLPYAIKFWPEHMKCCPTRASDLLTHDSNFFHDDSRLCANWLKVFTRTKRNVYSSPSLLLASSLGIVPWMEAILNRRPPLHRVFPDPMKVKNKDGYSALHVAALTGQVEATQLLLDRKMDPNVKDEWNRTPLFFAEQFGHKQVATMLIQKGGCIESGQSKRRSKGEDSRHDRKVSS</sequence>
<evidence type="ECO:0000256" key="2">
    <source>
        <dbReference type="PROSITE-ProRule" id="PRU00023"/>
    </source>
</evidence>
<keyword evidence="1" id="KW-0677">Repeat</keyword>
<dbReference type="PROSITE" id="PS50297">
    <property type="entry name" value="ANK_REP_REGION"/>
    <property type="match status" value="1"/>
</dbReference>
<dbReference type="SUPFAM" id="SSF48403">
    <property type="entry name" value="Ankyrin repeat"/>
    <property type="match status" value="1"/>
</dbReference>
<dbReference type="AlphaFoldDB" id="A0A4U7APG9"/>
<organism evidence="6 7">
    <name type="scientific">Elsinoe australis</name>
    <dbReference type="NCBI Taxonomy" id="40998"/>
    <lineage>
        <taxon>Eukaryota</taxon>
        <taxon>Fungi</taxon>
        <taxon>Dikarya</taxon>
        <taxon>Ascomycota</taxon>
        <taxon>Pezizomycotina</taxon>
        <taxon>Dothideomycetes</taxon>
        <taxon>Dothideomycetidae</taxon>
        <taxon>Myriangiales</taxon>
        <taxon>Elsinoaceae</taxon>
        <taxon>Elsinoe</taxon>
    </lineage>
</organism>